<dbReference type="GO" id="GO:0005886">
    <property type="term" value="C:plasma membrane"/>
    <property type="evidence" value="ECO:0007669"/>
    <property type="project" value="UniProtKB-SubCell"/>
</dbReference>
<dbReference type="AlphaFoldDB" id="A0A084IP55"/>
<keyword evidence="8" id="KW-1185">Reference proteome</keyword>
<dbReference type="GO" id="GO:0016746">
    <property type="term" value="F:acyltransferase activity"/>
    <property type="evidence" value="ECO:0007669"/>
    <property type="project" value="UniProtKB-KW"/>
</dbReference>
<dbReference type="PANTHER" id="PTHR30606:SF10">
    <property type="entry name" value="PHOSPHATIDYLINOSITOL MANNOSIDE ACYLTRANSFERASE"/>
    <property type="match status" value="1"/>
</dbReference>
<reference evidence="7 8" key="1">
    <citation type="submission" date="2013-03" db="EMBL/GenBank/DDBJ databases">
        <title>Salinisphaera hydrothermalis C41B8 Genome Sequencing.</title>
        <authorList>
            <person name="Li C."/>
            <person name="Lai Q."/>
            <person name="Shao Z."/>
        </authorList>
    </citation>
    <scope>NUCLEOTIDE SEQUENCE [LARGE SCALE GENOMIC DNA]</scope>
    <source>
        <strain evidence="7 8">C41B8</strain>
    </source>
</reference>
<evidence type="ECO:0000256" key="6">
    <source>
        <dbReference type="ARBA" id="ARBA00023315"/>
    </source>
</evidence>
<keyword evidence="3" id="KW-0997">Cell inner membrane</keyword>
<keyword evidence="6 7" id="KW-0012">Acyltransferase</keyword>
<keyword evidence="2" id="KW-1003">Cell membrane</keyword>
<keyword evidence="4 7" id="KW-0808">Transferase</keyword>
<evidence type="ECO:0000313" key="7">
    <source>
        <dbReference type="EMBL" id="KEZ78489.1"/>
    </source>
</evidence>
<evidence type="ECO:0000256" key="4">
    <source>
        <dbReference type="ARBA" id="ARBA00022679"/>
    </source>
</evidence>
<evidence type="ECO:0000256" key="3">
    <source>
        <dbReference type="ARBA" id="ARBA00022519"/>
    </source>
</evidence>
<proteinExistence type="predicted"/>
<dbReference type="Pfam" id="PF03279">
    <property type="entry name" value="Lip_A_acyltrans"/>
    <property type="match status" value="1"/>
</dbReference>
<dbReference type="PANTHER" id="PTHR30606">
    <property type="entry name" value="LIPID A BIOSYNTHESIS LAUROYL ACYLTRANSFERASE"/>
    <property type="match status" value="1"/>
</dbReference>
<organism evidence="7 8">
    <name type="scientific">Salinisphaera hydrothermalis (strain C41B8)</name>
    <dbReference type="NCBI Taxonomy" id="1304275"/>
    <lineage>
        <taxon>Bacteria</taxon>
        <taxon>Pseudomonadati</taxon>
        <taxon>Pseudomonadota</taxon>
        <taxon>Gammaproteobacteria</taxon>
        <taxon>Salinisphaerales</taxon>
        <taxon>Salinisphaeraceae</taxon>
        <taxon>Salinisphaera</taxon>
    </lineage>
</organism>
<name>A0A084IP55_SALHC</name>
<protein>
    <submittedName>
        <fullName evidence="7">Lipid A biosynthesis acyltransferase</fullName>
    </submittedName>
</protein>
<dbReference type="CDD" id="cd07984">
    <property type="entry name" value="LPLAT_LABLAT-like"/>
    <property type="match status" value="1"/>
</dbReference>
<dbReference type="OrthoDB" id="5798399at2"/>
<evidence type="ECO:0000256" key="2">
    <source>
        <dbReference type="ARBA" id="ARBA00022475"/>
    </source>
</evidence>
<dbReference type="InterPro" id="IPR004960">
    <property type="entry name" value="LipA_acyltrans"/>
</dbReference>
<evidence type="ECO:0000313" key="8">
    <source>
        <dbReference type="Proteomes" id="UP000028302"/>
    </source>
</evidence>
<sequence>MARFYFSGRRSHEVTAWRRRLMWWAEAAVLKSMIGLLRILPLKMAFSVGALLGEAFGHLSPRVEKVRRNLRVIFPNAGRDKLERITRASFANVGVAMAELANLDRLWRHRGERVEFNVMPGASVPHRDRQTVFVTAHFGPWQLTPLIGRYYDVPLPVIYAPEQNPYVDRTLNRLRRVFANPLVSRDGGMRMFMRSLGRGESIGLTVDTRLDSGEAIPFFGHPAMTNTAPARLALRFDCDVVPVLAERLPDGRFRVNIHPPIRPSEPEASRDAKVLDMSRQINALFETEIVRHPDQWLCLKRRWPKTVHQQHA</sequence>
<gene>
    <name evidence="7" type="ORF">C41B8_04636</name>
</gene>
<comment type="subcellular location">
    <subcellularLocation>
        <location evidence="1">Cell inner membrane</location>
    </subcellularLocation>
</comment>
<accession>A0A084IP55</accession>
<dbReference type="eggNOG" id="COG1560">
    <property type="taxonomic scope" value="Bacteria"/>
</dbReference>
<dbReference type="RefSeq" id="WP_037334748.1">
    <property type="nucleotide sequence ID" value="NZ_APNK01000004.1"/>
</dbReference>
<dbReference type="GO" id="GO:0009247">
    <property type="term" value="P:glycolipid biosynthetic process"/>
    <property type="evidence" value="ECO:0007669"/>
    <property type="project" value="UniProtKB-ARBA"/>
</dbReference>
<comment type="caution">
    <text evidence="7">The sequence shown here is derived from an EMBL/GenBank/DDBJ whole genome shotgun (WGS) entry which is preliminary data.</text>
</comment>
<dbReference type="EMBL" id="APNK01000004">
    <property type="protein sequence ID" value="KEZ78489.1"/>
    <property type="molecule type" value="Genomic_DNA"/>
</dbReference>
<dbReference type="STRING" id="1304275.C41B8_04636"/>
<evidence type="ECO:0000256" key="5">
    <source>
        <dbReference type="ARBA" id="ARBA00023136"/>
    </source>
</evidence>
<evidence type="ECO:0000256" key="1">
    <source>
        <dbReference type="ARBA" id="ARBA00004533"/>
    </source>
</evidence>
<keyword evidence="5" id="KW-0472">Membrane</keyword>
<dbReference type="Proteomes" id="UP000028302">
    <property type="component" value="Unassembled WGS sequence"/>
</dbReference>